<accession>A0A423PZ88</accession>
<sequence>MTNFTIYMLGVIVAIGAMGYGAFALGVDPMWIGIGVAVLFGLGLMGAARKAGIGRDNPDNARGPNNTERRR</sequence>
<keyword evidence="2" id="KW-0812">Transmembrane</keyword>
<protein>
    <submittedName>
        <fullName evidence="3">LysR family transcriptional regulator</fullName>
    </submittedName>
</protein>
<dbReference type="AlphaFoldDB" id="A0A423PZ88"/>
<dbReference type="OrthoDB" id="5958121at2"/>
<feature type="transmembrane region" description="Helical" evidence="2">
    <location>
        <begin position="31"/>
        <end position="48"/>
    </location>
</feature>
<evidence type="ECO:0000256" key="2">
    <source>
        <dbReference type="SAM" id="Phobius"/>
    </source>
</evidence>
<name>A0A423PZ88_9GAMM</name>
<dbReference type="Proteomes" id="UP000285310">
    <property type="component" value="Unassembled WGS sequence"/>
</dbReference>
<feature type="region of interest" description="Disordered" evidence="1">
    <location>
        <begin position="50"/>
        <end position="71"/>
    </location>
</feature>
<evidence type="ECO:0000313" key="3">
    <source>
        <dbReference type="EMBL" id="ROO30860.1"/>
    </source>
</evidence>
<comment type="caution">
    <text evidence="3">The sequence shown here is derived from an EMBL/GenBank/DDBJ whole genome shotgun (WGS) entry which is preliminary data.</text>
</comment>
<dbReference type="EMBL" id="AYKG01000009">
    <property type="protein sequence ID" value="ROO30860.1"/>
    <property type="molecule type" value="Genomic_DNA"/>
</dbReference>
<organism evidence="3 4">
    <name type="scientific">Salinisphaera japonica YTM-1</name>
    <dbReference type="NCBI Taxonomy" id="1209778"/>
    <lineage>
        <taxon>Bacteria</taxon>
        <taxon>Pseudomonadati</taxon>
        <taxon>Pseudomonadota</taxon>
        <taxon>Gammaproteobacteria</taxon>
        <taxon>Salinisphaerales</taxon>
        <taxon>Salinisphaeraceae</taxon>
        <taxon>Salinisphaera</taxon>
    </lineage>
</organism>
<dbReference type="InParanoid" id="A0A423PZ88"/>
<feature type="transmembrane region" description="Helical" evidence="2">
    <location>
        <begin position="7"/>
        <end position="25"/>
    </location>
</feature>
<reference evidence="3 4" key="1">
    <citation type="submission" date="2013-10" db="EMBL/GenBank/DDBJ databases">
        <title>Salinisphaera japonica YTM-1 Genome Sequencing.</title>
        <authorList>
            <person name="Lai Q."/>
            <person name="Li C."/>
            <person name="Shao Z."/>
        </authorList>
    </citation>
    <scope>NUCLEOTIDE SEQUENCE [LARGE SCALE GENOMIC DNA]</scope>
    <source>
        <strain evidence="3 4">YTM-1</strain>
    </source>
</reference>
<evidence type="ECO:0000256" key="1">
    <source>
        <dbReference type="SAM" id="MobiDB-lite"/>
    </source>
</evidence>
<keyword evidence="4" id="KW-1185">Reference proteome</keyword>
<proteinExistence type="predicted"/>
<gene>
    <name evidence="3" type="ORF">SAJA_04195</name>
</gene>
<evidence type="ECO:0000313" key="4">
    <source>
        <dbReference type="Proteomes" id="UP000285310"/>
    </source>
</evidence>
<dbReference type="RefSeq" id="WP_123657382.1">
    <property type="nucleotide sequence ID" value="NZ_AYKG01000009.1"/>
</dbReference>
<keyword evidence="2" id="KW-0472">Membrane</keyword>
<keyword evidence="2" id="KW-1133">Transmembrane helix</keyword>